<accession>A0A2N9H0W6</accession>
<dbReference type="PROSITE" id="PS50158">
    <property type="entry name" value="ZF_CCHC"/>
    <property type="match status" value="1"/>
</dbReference>
<dbReference type="AlphaFoldDB" id="A0A2N9H0W6"/>
<reference evidence="5" key="1">
    <citation type="submission" date="2018-02" db="EMBL/GenBank/DDBJ databases">
        <authorList>
            <person name="Cohen D.B."/>
            <person name="Kent A.D."/>
        </authorList>
    </citation>
    <scope>NUCLEOTIDE SEQUENCE</scope>
</reference>
<evidence type="ECO:0000313" key="5">
    <source>
        <dbReference type="EMBL" id="SPD05443.1"/>
    </source>
</evidence>
<evidence type="ECO:0000256" key="3">
    <source>
        <dbReference type="SAM" id="Phobius"/>
    </source>
</evidence>
<evidence type="ECO:0000259" key="4">
    <source>
        <dbReference type="PROSITE" id="PS50158"/>
    </source>
</evidence>
<dbReference type="GO" id="GO:0003676">
    <property type="term" value="F:nucleic acid binding"/>
    <property type="evidence" value="ECO:0007669"/>
    <property type="project" value="InterPro"/>
</dbReference>
<feature type="compositionally biased region" description="Basic and acidic residues" evidence="2">
    <location>
        <begin position="118"/>
        <end position="131"/>
    </location>
</feature>
<dbReference type="InterPro" id="IPR001878">
    <property type="entry name" value="Znf_CCHC"/>
</dbReference>
<feature type="transmembrane region" description="Helical" evidence="3">
    <location>
        <begin position="541"/>
        <end position="562"/>
    </location>
</feature>
<keyword evidence="1" id="KW-0862">Zinc</keyword>
<organism evidence="5">
    <name type="scientific">Fagus sylvatica</name>
    <name type="common">Beechnut</name>
    <dbReference type="NCBI Taxonomy" id="28930"/>
    <lineage>
        <taxon>Eukaryota</taxon>
        <taxon>Viridiplantae</taxon>
        <taxon>Streptophyta</taxon>
        <taxon>Embryophyta</taxon>
        <taxon>Tracheophyta</taxon>
        <taxon>Spermatophyta</taxon>
        <taxon>Magnoliopsida</taxon>
        <taxon>eudicotyledons</taxon>
        <taxon>Gunneridae</taxon>
        <taxon>Pentapetalae</taxon>
        <taxon>rosids</taxon>
        <taxon>fabids</taxon>
        <taxon>Fagales</taxon>
        <taxon>Fagaceae</taxon>
        <taxon>Fagus</taxon>
    </lineage>
</organism>
<dbReference type="InterPro" id="IPR025836">
    <property type="entry name" value="Zn_knuckle_CX2CX4HX4C"/>
</dbReference>
<proteinExistence type="predicted"/>
<dbReference type="EMBL" id="OIVN01002664">
    <property type="protein sequence ID" value="SPD05443.1"/>
    <property type="molecule type" value="Genomic_DNA"/>
</dbReference>
<feature type="compositionally biased region" description="Gly residues" evidence="2">
    <location>
        <begin position="133"/>
        <end position="142"/>
    </location>
</feature>
<feature type="compositionally biased region" description="Basic and acidic residues" evidence="2">
    <location>
        <begin position="150"/>
        <end position="161"/>
    </location>
</feature>
<keyword evidence="3" id="KW-0472">Membrane</keyword>
<dbReference type="PANTHER" id="PTHR31286">
    <property type="entry name" value="GLYCINE-RICH CELL WALL STRUCTURAL PROTEIN 1.8-LIKE"/>
    <property type="match status" value="1"/>
</dbReference>
<keyword evidence="3" id="KW-0812">Transmembrane</keyword>
<dbReference type="PANTHER" id="PTHR31286:SF62">
    <property type="entry name" value="ZINC FINGER, CCHC-TYPE-LIKE PROTEIN"/>
    <property type="match status" value="1"/>
</dbReference>
<evidence type="ECO:0000256" key="1">
    <source>
        <dbReference type="PROSITE-ProRule" id="PRU00047"/>
    </source>
</evidence>
<evidence type="ECO:0000256" key="2">
    <source>
        <dbReference type="SAM" id="MobiDB-lite"/>
    </source>
</evidence>
<gene>
    <name evidence="5" type="ORF">FSB_LOCUS33325</name>
</gene>
<keyword evidence="1" id="KW-0863">Zinc-finger</keyword>
<name>A0A2N9H0W6_FAGSY</name>
<keyword evidence="3" id="KW-1133">Transmembrane helix</keyword>
<protein>
    <recommendedName>
        <fullName evidence="4">CCHC-type domain-containing protein</fullName>
    </recommendedName>
</protein>
<dbReference type="InterPro" id="IPR040256">
    <property type="entry name" value="At4g02000-like"/>
</dbReference>
<sequence length="567" mass="63062">MVREVGEDVGNHIGRLVEVDVPDNGIAWGRYLRIRVEIDITKPLLRGKILEDDSGKPYWVDFRYEHLPIFCYRCGRVGHSGNECLEGRRSGGDPNISNDRFGSWLRAVTVRGAGSNRRAREEVHSEDDREGSGSQGDQGAEGGSKAVEGVADRPQRSKAEDVAAGTHPDGFPKIVESGEVGELDDTGNSGEDGNMDIHPEDAVGSQNSVPIRNLEPTSEELVEVVVQVGDLHNGDVSKSAVNLSQKLDKDDPNVWLRGDMHGTNILGEDKPDAMLIIDNKVTTLSHARDSSSKDKGKKVVGSTSAAKWKKRARRIDMQHPQVQAPGVFSGTRKRGLEYSEGYGLEEDNGKRKKSKATVNELHGMVKLEVPKIVFLMETRLPVRKLEFLRVKFGMRGCFGVNRKRFGGGLALFWDDSVTLHIQSYSLFHIDAHVIQGDGAIWRFTGFYGHPEAGLPPLEEKYGREDRSLRQMANFREALSDCSLMDLGFIGFEFTWSNNREDESLVRVRNQEGKSIKCFGLIIHGFGKRGVKMPSQKLGNRIVWGLLCFALFTRLNSAVYNLLASRFQ</sequence>
<dbReference type="GO" id="GO:0008270">
    <property type="term" value="F:zinc ion binding"/>
    <property type="evidence" value="ECO:0007669"/>
    <property type="project" value="UniProtKB-KW"/>
</dbReference>
<feature type="region of interest" description="Disordered" evidence="2">
    <location>
        <begin position="115"/>
        <end position="208"/>
    </location>
</feature>
<dbReference type="Pfam" id="PF14392">
    <property type="entry name" value="zf-CCHC_4"/>
    <property type="match status" value="1"/>
</dbReference>
<keyword evidence="1" id="KW-0479">Metal-binding</keyword>
<feature type="domain" description="CCHC-type" evidence="4">
    <location>
        <begin position="71"/>
        <end position="84"/>
    </location>
</feature>